<name>A0ABU9DV83_9BACL</name>
<evidence type="ECO:0000313" key="1">
    <source>
        <dbReference type="EMBL" id="MEK8132785.1"/>
    </source>
</evidence>
<gene>
    <name evidence="1" type="ORF">WMW72_33385</name>
</gene>
<dbReference type="RefSeq" id="WP_341419908.1">
    <property type="nucleotide sequence ID" value="NZ_JBBPCC010000035.1"/>
</dbReference>
<dbReference type="Proteomes" id="UP001469365">
    <property type="component" value="Unassembled WGS sequence"/>
</dbReference>
<organism evidence="1 2">
    <name type="scientific">Paenibacillus filicis</name>
    <dbReference type="NCBI Taxonomy" id="669464"/>
    <lineage>
        <taxon>Bacteria</taxon>
        <taxon>Bacillati</taxon>
        <taxon>Bacillota</taxon>
        <taxon>Bacilli</taxon>
        <taxon>Bacillales</taxon>
        <taxon>Paenibacillaceae</taxon>
        <taxon>Paenibacillus</taxon>
    </lineage>
</organism>
<reference evidence="1 2" key="1">
    <citation type="submission" date="2024-04" db="EMBL/GenBank/DDBJ databases">
        <title>draft genome sequnece of Paenibacillus filicis.</title>
        <authorList>
            <person name="Kim D.-U."/>
        </authorList>
    </citation>
    <scope>NUCLEOTIDE SEQUENCE [LARGE SCALE GENOMIC DNA]</scope>
    <source>
        <strain evidence="1 2">KACC14197</strain>
    </source>
</reference>
<dbReference type="EMBL" id="JBBPCC010000035">
    <property type="protein sequence ID" value="MEK8132785.1"/>
    <property type="molecule type" value="Genomic_DNA"/>
</dbReference>
<sequence length="87" mass="10031">MILINVHLEWDGLLIIVGESSPAVKRFQYCPIRAKLCPSNRKTRKNRVPIIHLKDMTRDHREHSPKSEAIVSTSSRVLQWSERGGIE</sequence>
<keyword evidence="2" id="KW-1185">Reference proteome</keyword>
<proteinExistence type="predicted"/>
<accession>A0ABU9DV83</accession>
<comment type="caution">
    <text evidence="1">The sequence shown here is derived from an EMBL/GenBank/DDBJ whole genome shotgun (WGS) entry which is preliminary data.</text>
</comment>
<evidence type="ECO:0000313" key="2">
    <source>
        <dbReference type="Proteomes" id="UP001469365"/>
    </source>
</evidence>
<protein>
    <submittedName>
        <fullName evidence="1">Uncharacterized protein</fullName>
    </submittedName>
</protein>